<keyword evidence="1" id="KW-0472">Membrane</keyword>
<keyword evidence="3" id="KW-1185">Reference proteome</keyword>
<dbReference type="EMBL" id="AATP01000009">
    <property type="protein sequence ID" value="EAU40149.1"/>
    <property type="molecule type" value="Genomic_DNA"/>
</dbReference>
<accession>Q0FZ09</accession>
<name>Q0FZ09_9HYPH</name>
<protein>
    <submittedName>
        <fullName evidence="2">Uncharacterized protein</fullName>
    </submittedName>
</protein>
<comment type="caution">
    <text evidence="2">The sequence shown here is derived from an EMBL/GenBank/DDBJ whole genome shotgun (WGS) entry which is preliminary data.</text>
</comment>
<dbReference type="AlphaFoldDB" id="Q0FZ09"/>
<dbReference type="Proteomes" id="UP000004310">
    <property type="component" value="Unassembled WGS sequence"/>
</dbReference>
<dbReference type="RefSeq" id="WP_007067405.1">
    <property type="nucleotide sequence ID" value="NZ_DS022272.1"/>
</dbReference>
<keyword evidence="1" id="KW-0812">Transmembrane</keyword>
<dbReference type="HOGENOM" id="CLU_3251953_0_0_5"/>
<proteinExistence type="predicted"/>
<keyword evidence="1" id="KW-1133">Transmembrane helix</keyword>
<organism evidence="2 3">
    <name type="scientific">Fulvimarina pelagi HTCC2506</name>
    <dbReference type="NCBI Taxonomy" id="314231"/>
    <lineage>
        <taxon>Bacteria</taxon>
        <taxon>Pseudomonadati</taxon>
        <taxon>Pseudomonadota</taxon>
        <taxon>Alphaproteobacteria</taxon>
        <taxon>Hyphomicrobiales</taxon>
        <taxon>Aurantimonadaceae</taxon>
        <taxon>Fulvimarina</taxon>
    </lineage>
</organism>
<feature type="transmembrane region" description="Helical" evidence="1">
    <location>
        <begin position="20"/>
        <end position="41"/>
    </location>
</feature>
<gene>
    <name evidence="2" type="ORF">FP2506_11352</name>
</gene>
<evidence type="ECO:0000256" key="1">
    <source>
        <dbReference type="SAM" id="Phobius"/>
    </source>
</evidence>
<evidence type="ECO:0000313" key="3">
    <source>
        <dbReference type="Proteomes" id="UP000004310"/>
    </source>
</evidence>
<evidence type="ECO:0000313" key="2">
    <source>
        <dbReference type="EMBL" id="EAU40149.1"/>
    </source>
</evidence>
<dbReference type="STRING" id="217511.GCA_001463845_01011"/>
<reference evidence="2 3" key="1">
    <citation type="journal article" date="2010" name="J. Bacteriol.">
        <title>Genome sequence of Fulvimarina pelagi HTCC2506T, a Mn(II)-oxidizing alphaproteobacterium possessing an aerobic anoxygenic photosynthetic gene cluster and Xanthorhodopsin.</title>
        <authorList>
            <person name="Kang I."/>
            <person name="Oh H.M."/>
            <person name="Lim S.I."/>
            <person name="Ferriera S."/>
            <person name="Giovannoni S.J."/>
            <person name="Cho J.C."/>
        </authorList>
    </citation>
    <scope>NUCLEOTIDE SEQUENCE [LARGE SCALE GENOMIC DNA]</scope>
    <source>
        <strain evidence="2 3">HTCC2506</strain>
    </source>
</reference>
<sequence length="42" mass="4536">MSGYDNNPNRSRPKPGWGEVMLIVAVVIGLIVTVFIVASMFG</sequence>